<reference evidence="1 2" key="1">
    <citation type="journal article" date="2019" name="Sci. Rep.">
        <title>Orb-weaving spider Araneus ventricosus genome elucidates the spidroin gene catalogue.</title>
        <authorList>
            <person name="Kono N."/>
            <person name="Nakamura H."/>
            <person name="Ohtoshi R."/>
            <person name="Moran D.A.P."/>
            <person name="Shinohara A."/>
            <person name="Yoshida Y."/>
            <person name="Fujiwara M."/>
            <person name="Mori M."/>
            <person name="Tomita M."/>
            <person name="Arakawa K."/>
        </authorList>
    </citation>
    <scope>NUCLEOTIDE SEQUENCE [LARGE SCALE GENOMIC DNA]</scope>
</reference>
<keyword evidence="2" id="KW-1185">Reference proteome</keyword>
<evidence type="ECO:0000313" key="1">
    <source>
        <dbReference type="EMBL" id="GBM12728.1"/>
    </source>
</evidence>
<evidence type="ECO:0000313" key="2">
    <source>
        <dbReference type="Proteomes" id="UP000499080"/>
    </source>
</evidence>
<protein>
    <submittedName>
        <fullName evidence="1">Uncharacterized protein</fullName>
    </submittedName>
</protein>
<accession>A0A4Y2D9P2</accession>
<dbReference type="AlphaFoldDB" id="A0A4Y2D9P2"/>
<gene>
    <name evidence="1" type="ORF">AVEN_228520_1</name>
</gene>
<sequence>MALNQHWMEERCHPPNRKSCGTPAQWSICLLHFNELPFRHIFQHIDSQTAGPKSFSGPIGQKLTYCEKPPVVDYEPMDCSIPDIDRNLLSKGQQYLLDISNAITLGNYPGDLENRIPVLCSIPDGYCGQPSL</sequence>
<name>A0A4Y2D9P2_ARAVE</name>
<dbReference type="Proteomes" id="UP000499080">
    <property type="component" value="Unassembled WGS sequence"/>
</dbReference>
<dbReference type="OrthoDB" id="6766867at2759"/>
<organism evidence="1 2">
    <name type="scientific">Araneus ventricosus</name>
    <name type="common">Orbweaver spider</name>
    <name type="synonym">Epeira ventricosa</name>
    <dbReference type="NCBI Taxonomy" id="182803"/>
    <lineage>
        <taxon>Eukaryota</taxon>
        <taxon>Metazoa</taxon>
        <taxon>Ecdysozoa</taxon>
        <taxon>Arthropoda</taxon>
        <taxon>Chelicerata</taxon>
        <taxon>Arachnida</taxon>
        <taxon>Araneae</taxon>
        <taxon>Araneomorphae</taxon>
        <taxon>Entelegynae</taxon>
        <taxon>Araneoidea</taxon>
        <taxon>Araneidae</taxon>
        <taxon>Araneus</taxon>
    </lineage>
</organism>
<comment type="caution">
    <text evidence="1">The sequence shown here is derived from an EMBL/GenBank/DDBJ whole genome shotgun (WGS) entry which is preliminary data.</text>
</comment>
<proteinExistence type="predicted"/>
<dbReference type="EMBL" id="BGPR01000318">
    <property type="protein sequence ID" value="GBM12728.1"/>
    <property type="molecule type" value="Genomic_DNA"/>
</dbReference>